<dbReference type="AlphaFoldDB" id="A0A062XNG4"/>
<evidence type="ECO:0000313" key="2">
    <source>
        <dbReference type="EMBL" id="KDA54122.1"/>
    </source>
</evidence>
<name>A0A062XNG4_9BACT</name>
<evidence type="ECO:0000313" key="3">
    <source>
        <dbReference type="Proteomes" id="UP000027284"/>
    </source>
</evidence>
<evidence type="ECO:0000256" key="1">
    <source>
        <dbReference type="SAM" id="MobiDB-lite"/>
    </source>
</evidence>
<protein>
    <submittedName>
        <fullName evidence="2">Uncharacterized protein</fullName>
    </submittedName>
</protein>
<accession>A0A062XNG4</accession>
<dbReference type="EMBL" id="JMFG01000011">
    <property type="protein sequence ID" value="KDA54122.1"/>
    <property type="molecule type" value="Genomic_DNA"/>
</dbReference>
<feature type="region of interest" description="Disordered" evidence="1">
    <location>
        <begin position="51"/>
        <end position="94"/>
    </location>
</feature>
<reference evidence="2 3" key="1">
    <citation type="submission" date="2014-04" db="EMBL/GenBank/DDBJ databases">
        <title>The Genome Sequence of Thermoanaerobaculum aquaticum MP-01, The First Cultivated Group 23 Acidobacterium.</title>
        <authorList>
            <person name="Stamps B.W."/>
            <person name="Losey N.A."/>
            <person name="Lawson P.A."/>
            <person name="Stevenson B.S."/>
        </authorList>
    </citation>
    <scope>NUCLEOTIDE SEQUENCE [LARGE SCALE GENOMIC DNA]</scope>
    <source>
        <strain evidence="2 3">MP-01</strain>
    </source>
</reference>
<keyword evidence="3" id="KW-1185">Reference proteome</keyword>
<organism evidence="2 3">
    <name type="scientific">Thermoanaerobaculum aquaticum</name>
    <dbReference type="NCBI Taxonomy" id="1312852"/>
    <lineage>
        <taxon>Bacteria</taxon>
        <taxon>Pseudomonadati</taxon>
        <taxon>Acidobacteriota</taxon>
        <taxon>Thermoanaerobaculia</taxon>
        <taxon>Thermoanaerobaculales</taxon>
        <taxon>Thermoanaerobaculaceae</taxon>
        <taxon>Thermoanaerobaculum</taxon>
    </lineage>
</organism>
<dbReference type="STRING" id="1312852.EG19_00725"/>
<dbReference type="Proteomes" id="UP000027284">
    <property type="component" value="Unassembled WGS sequence"/>
</dbReference>
<sequence>MSVWGEELLKLFFLTGPQQPKATTSVGRGRYDQLLPGVKAQAGLLQGEGAGELGQAAHQKPCGAVRRSQGQKQKPQGEDSAGNGSRDLLAPGGS</sequence>
<comment type="caution">
    <text evidence="2">The sequence shown here is derived from an EMBL/GenBank/DDBJ whole genome shotgun (WGS) entry which is preliminary data.</text>
</comment>
<proteinExistence type="predicted"/>
<gene>
    <name evidence="2" type="ORF">EG19_00725</name>
</gene>